<evidence type="ECO:0008006" key="3">
    <source>
        <dbReference type="Google" id="ProtNLM"/>
    </source>
</evidence>
<evidence type="ECO:0000313" key="2">
    <source>
        <dbReference type="Proteomes" id="UP001500908"/>
    </source>
</evidence>
<keyword evidence="2" id="KW-1185">Reference proteome</keyword>
<dbReference type="EMBL" id="BAABDD010000014">
    <property type="protein sequence ID" value="GAA3749761.1"/>
    <property type="molecule type" value="Genomic_DNA"/>
</dbReference>
<reference evidence="2" key="1">
    <citation type="journal article" date="2019" name="Int. J. Syst. Evol. Microbiol.">
        <title>The Global Catalogue of Microorganisms (GCM) 10K type strain sequencing project: providing services to taxonomists for standard genome sequencing and annotation.</title>
        <authorList>
            <consortium name="The Broad Institute Genomics Platform"/>
            <consortium name="The Broad Institute Genome Sequencing Center for Infectious Disease"/>
            <person name="Wu L."/>
            <person name="Ma J."/>
        </authorList>
    </citation>
    <scope>NUCLEOTIDE SEQUENCE [LARGE SCALE GENOMIC DNA]</scope>
    <source>
        <strain evidence="2">JCM 17137</strain>
    </source>
</reference>
<protein>
    <recommendedName>
        <fullName evidence="3">YtxH-like protein</fullName>
    </recommendedName>
</protein>
<comment type="caution">
    <text evidence="1">The sequence shown here is derived from an EMBL/GenBank/DDBJ whole genome shotgun (WGS) entry which is preliminary data.</text>
</comment>
<organism evidence="1 2">
    <name type="scientific">Salinactinospora qingdaonensis</name>
    <dbReference type="NCBI Taxonomy" id="702744"/>
    <lineage>
        <taxon>Bacteria</taxon>
        <taxon>Bacillati</taxon>
        <taxon>Actinomycetota</taxon>
        <taxon>Actinomycetes</taxon>
        <taxon>Streptosporangiales</taxon>
        <taxon>Nocardiopsidaceae</taxon>
        <taxon>Salinactinospora</taxon>
    </lineage>
</organism>
<sequence>MRHRITFAAGLAVGYVLGTRAGRNRYEQLSRTVRRIAENPRVRETAHVVGDRLNNAGSTIYDKTTERLPVSSMRDFLARPTAEENVVLDQVDGHSLDEQER</sequence>
<name>A0ABP7FZ32_9ACTN</name>
<dbReference type="Proteomes" id="UP001500908">
    <property type="component" value="Unassembled WGS sequence"/>
</dbReference>
<gene>
    <name evidence="1" type="ORF">GCM10022402_31160</name>
</gene>
<accession>A0ABP7FZ32</accession>
<proteinExistence type="predicted"/>
<dbReference type="RefSeq" id="WP_344972418.1">
    <property type="nucleotide sequence ID" value="NZ_BAABDD010000014.1"/>
</dbReference>
<evidence type="ECO:0000313" key="1">
    <source>
        <dbReference type="EMBL" id="GAA3749761.1"/>
    </source>
</evidence>